<feature type="region of interest" description="Disordered" evidence="1">
    <location>
        <begin position="155"/>
        <end position="174"/>
    </location>
</feature>
<evidence type="ECO:0000259" key="5">
    <source>
        <dbReference type="Pfam" id="PF13966"/>
    </source>
</evidence>
<dbReference type="Pfam" id="PF03372">
    <property type="entry name" value="Exo_endo_phos"/>
    <property type="match status" value="1"/>
</dbReference>
<dbReference type="PANTHER" id="PTHR33116">
    <property type="entry name" value="REVERSE TRANSCRIPTASE ZINC-BINDING DOMAIN-CONTAINING PROTEIN-RELATED-RELATED"/>
    <property type="match status" value="1"/>
</dbReference>
<dbReference type="Pfam" id="PF00078">
    <property type="entry name" value="RVT_1"/>
    <property type="match status" value="1"/>
</dbReference>
<evidence type="ECO:0000256" key="1">
    <source>
        <dbReference type="SAM" id="MobiDB-lite"/>
    </source>
</evidence>
<dbReference type="InterPro" id="IPR026960">
    <property type="entry name" value="RVT-Znf"/>
</dbReference>
<dbReference type="CDD" id="cd06222">
    <property type="entry name" value="RNase_H_like"/>
    <property type="match status" value="1"/>
</dbReference>
<dbReference type="OrthoDB" id="1166712at2759"/>
<gene>
    <name evidence="6" type="ORF">CCACVL1_27090</name>
</gene>
<feature type="domain" description="RNase H type-1" evidence="4">
    <location>
        <begin position="1548"/>
        <end position="1670"/>
    </location>
</feature>
<keyword evidence="6" id="KW-0808">Transferase</keyword>
<dbReference type="InterPro" id="IPR002156">
    <property type="entry name" value="RNaseH_domain"/>
</dbReference>
<dbReference type="Proteomes" id="UP000188268">
    <property type="component" value="Unassembled WGS sequence"/>
</dbReference>
<dbReference type="Pfam" id="PF13966">
    <property type="entry name" value="zf-RVT"/>
    <property type="match status" value="1"/>
</dbReference>
<dbReference type="GO" id="GO:0003676">
    <property type="term" value="F:nucleic acid binding"/>
    <property type="evidence" value="ECO:0007669"/>
    <property type="project" value="InterPro"/>
</dbReference>
<evidence type="ECO:0000313" key="7">
    <source>
        <dbReference type="Proteomes" id="UP000188268"/>
    </source>
</evidence>
<dbReference type="Gene3D" id="3.30.420.10">
    <property type="entry name" value="Ribonuclease H-like superfamily/Ribonuclease H"/>
    <property type="match status" value="1"/>
</dbReference>
<keyword evidence="6" id="KW-0695">RNA-directed DNA polymerase</keyword>
<dbReference type="Pfam" id="PF13456">
    <property type="entry name" value="RVT_3"/>
    <property type="match status" value="1"/>
</dbReference>
<dbReference type="InterPro" id="IPR036691">
    <property type="entry name" value="Endo/exonu/phosph_ase_sf"/>
</dbReference>
<keyword evidence="6" id="KW-0548">Nucleotidyltransferase</keyword>
<name>A0A1R3GC64_COCAP</name>
<dbReference type="InterPro" id="IPR044730">
    <property type="entry name" value="RNase_H-like_dom_plant"/>
</dbReference>
<dbReference type="InterPro" id="IPR036397">
    <property type="entry name" value="RNaseH_sf"/>
</dbReference>
<keyword evidence="7" id="KW-1185">Reference proteome</keyword>
<dbReference type="GO" id="GO:0003964">
    <property type="term" value="F:RNA-directed DNA polymerase activity"/>
    <property type="evidence" value="ECO:0007669"/>
    <property type="project" value="UniProtKB-KW"/>
</dbReference>
<feature type="domain" description="Reverse transcriptase zinc-binding" evidence="5">
    <location>
        <begin position="1365"/>
        <end position="1435"/>
    </location>
</feature>
<dbReference type="GO" id="GO:0004523">
    <property type="term" value="F:RNA-DNA hybrid ribonuclease activity"/>
    <property type="evidence" value="ECO:0007669"/>
    <property type="project" value="InterPro"/>
</dbReference>
<feature type="compositionally biased region" description="Polar residues" evidence="1">
    <location>
        <begin position="99"/>
        <end position="112"/>
    </location>
</feature>
<proteinExistence type="predicted"/>
<feature type="domain" description="Endonuclease/exonuclease/phosphatase" evidence="3">
    <location>
        <begin position="404"/>
        <end position="609"/>
    </location>
</feature>
<dbReference type="PANTHER" id="PTHR33116:SF86">
    <property type="entry name" value="REVERSE TRANSCRIPTASE DOMAIN-CONTAINING PROTEIN"/>
    <property type="match status" value="1"/>
</dbReference>
<reference evidence="6 7" key="1">
    <citation type="submission" date="2013-09" db="EMBL/GenBank/DDBJ databases">
        <title>Corchorus capsularis genome sequencing.</title>
        <authorList>
            <person name="Alam M."/>
            <person name="Haque M.S."/>
            <person name="Islam M.S."/>
            <person name="Emdad E.M."/>
            <person name="Islam M.M."/>
            <person name="Ahmed B."/>
            <person name="Halim A."/>
            <person name="Hossen Q.M.M."/>
            <person name="Hossain M.Z."/>
            <person name="Ahmed R."/>
            <person name="Khan M.M."/>
            <person name="Islam R."/>
            <person name="Rashid M.M."/>
            <person name="Khan S.A."/>
            <person name="Rahman M.S."/>
            <person name="Alam M."/>
        </authorList>
    </citation>
    <scope>NUCLEOTIDE SEQUENCE [LARGE SCALE GENOMIC DNA]</scope>
    <source>
        <strain evidence="7">cv. CVL-1</strain>
        <tissue evidence="6">Whole seedling</tissue>
    </source>
</reference>
<protein>
    <submittedName>
        <fullName evidence="6">Reverse transcriptase</fullName>
    </submittedName>
</protein>
<comment type="caution">
    <text evidence="6">The sequence shown here is derived from an EMBL/GenBank/DDBJ whole genome shotgun (WGS) entry which is preliminary data.</text>
</comment>
<evidence type="ECO:0000259" key="3">
    <source>
        <dbReference type="Pfam" id="PF03372"/>
    </source>
</evidence>
<feature type="domain" description="Reverse transcriptase" evidence="2">
    <location>
        <begin position="884"/>
        <end position="1016"/>
    </location>
</feature>
<feature type="region of interest" description="Disordered" evidence="1">
    <location>
        <begin position="327"/>
        <end position="351"/>
    </location>
</feature>
<dbReference type="SUPFAM" id="SSF53098">
    <property type="entry name" value="Ribonuclease H-like"/>
    <property type="match status" value="1"/>
</dbReference>
<organism evidence="6 7">
    <name type="scientific">Corchorus capsularis</name>
    <name type="common">Jute</name>
    <dbReference type="NCBI Taxonomy" id="210143"/>
    <lineage>
        <taxon>Eukaryota</taxon>
        <taxon>Viridiplantae</taxon>
        <taxon>Streptophyta</taxon>
        <taxon>Embryophyta</taxon>
        <taxon>Tracheophyta</taxon>
        <taxon>Spermatophyta</taxon>
        <taxon>Magnoliopsida</taxon>
        <taxon>eudicotyledons</taxon>
        <taxon>Gunneridae</taxon>
        <taxon>Pentapetalae</taxon>
        <taxon>rosids</taxon>
        <taxon>malvids</taxon>
        <taxon>Malvales</taxon>
        <taxon>Malvaceae</taxon>
        <taxon>Grewioideae</taxon>
        <taxon>Apeibeae</taxon>
        <taxon>Corchorus</taxon>
    </lineage>
</organism>
<evidence type="ECO:0000313" key="6">
    <source>
        <dbReference type="EMBL" id="OMO55679.1"/>
    </source>
</evidence>
<feature type="region of interest" description="Disordered" evidence="1">
    <location>
        <begin position="99"/>
        <end position="120"/>
    </location>
</feature>
<evidence type="ECO:0000259" key="4">
    <source>
        <dbReference type="Pfam" id="PF13456"/>
    </source>
</evidence>
<dbReference type="InterPro" id="IPR005135">
    <property type="entry name" value="Endo/exonuclease/phosphatase"/>
</dbReference>
<dbReference type="STRING" id="210143.A0A1R3GC64"/>
<evidence type="ECO:0000259" key="2">
    <source>
        <dbReference type="Pfam" id="PF00078"/>
    </source>
</evidence>
<dbReference type="EMBL" id="AWWV01014586">
    <property type="protein sequence ID" value="OMO55679.1"/>
    <property type="molecule type" value="Genomic_DNA"/>
</dbReference>
<dbReference type="InterPro" id="IPR000477">
    <property type="entry name" value="RT_dom"/>
</dbReference>
<dbReference type="InterPro" id="IPR043502">
    <property type="entry name" value="DNA/RNA_pol_sf"/>
</dbReference>
<accession>A0A1R3GC64</accession>
<dbReference type="Gramene" id="OMO55679">
    <property type="protein sequence ID" value="OMO55679"/>
    <property type="gene ID" value="CCACVL1_27090"/>
</dbReference>
<dbReference type="Gene3D" id="3.60.10.10">
    <property type="entry name" value="Endonuclease/exonuclease/phosphatase"/>
    <property type="match status" value="1"/>
</dbReference>
<sequence>MATGGKGVKSRFSDRWKNEGMTFSMQFQRGEMSHTTKVQLQGKPHMFTLIPETECFENFVPPVDKPMIEESYISPASLHNPDHVSNLFHLHSSLPSLNNIPDTVSDNQSDTGDPSYLPPEDEDYIDQEGDGYQLMINRNPIASLDNSHQNVSPISIQHFSPEPNNNPDPPLHSSLVPAHNDTLNFHAVDHYSPEIQNPLNTESQIPLNSDQIQLQQEQSTLENSNPMPRCYIFDRTLNTYIPSTSQVDISDQSLSSEFPSDMGDRIATVIQQRRRIIRENRVTEEELSSGIRSLALKRSLEDEIEHGRVNKRSKAVSGVFIEDNAEGQASETISTRASGSRRGRKGIRKETVRRGRRKKIVWTRRQVDELCLFDVLVQMGSGSDVRDLSASLSMEENRAEALTEKALKQNIHKYDPDCVFLMETRNNRGMVDRIRKKLKFVGAVYVDPEGLSGGLALWWKEGWIVNSIEETKNFIDTVIEKDGVKFRITWIYGAPIYKDRKIVWDRIKRKAMGIDTAWMCIGDYNDIMDEDEKEGGNPKEQRIMQNFRNFINFCQLMEVPTQGQKFTWSGIRENGLIKERLDRSLMNLAWFETFSRSQVWNLISLGSDHSPLIFSSDVKDGKGSKKFKFEAYWCESDDYDGIIREGWGIDIDGNDAYKVICKLKKCRELLKKWCKEKDQNKQSKENIIKAISDLENVGDSVMDCEMIKDLENQLGKIWNHEEIYWHQRARINWIKSGDANTRFFHQSTLKRRQQNKVLRLKNGDNWVEEEEDIMTQFTSYYDNLFKSGRSENWEEVLECVPQLVDDEMNSGLTAIITDDEVRVAVFQLGELKSPGPDGFNGMFFQRHWNLIKDDICRMVRNFFRSGKLLKEMNATEIVLIPKVKRPEDVTQFRPISLCNFTYKIISKVLVNRMKPLMNVLVTENQSAFVEGRQIHDNVVIAQEVFHYLKLKKKGNQYDMAVKVDMKCVRTVSYSLVINGKSSRRVIPSRGLRQGDPLSPYLFILVIDALSRMIQTADPVNAKRLFDIIQVYSAASGQLINLDKSSLIFSANTPADIRQDLARCLQIREAENPGIYLGFRSTWGKTKCGALSYIKEKVEARLKSWKQQLLSLAGKEILIKAVASSIPAYVMMCFKFPKKVCADINSMVANFWWGQQDNEKRIHWVSWEKMTLPKEEGGMGFKELEAFNRALLAKQIWRILENPEAMWVKVLKGIYFPNADIMTAKKGARASWSWQSLLEGRNFIKEHLVWQVGDGKQVQIWHDNWIPEVGMLNIPEDMLQDRPEQVSELIEPSQKQWNLTEIDDLISPVERKAICSIPLGIVERTDKRIWPFTKTGQYSVKSGYYKLKNFDGCIQIGQKASTSHLIDRKIWKFMWSINCPPKIKVFLWRCVRNVIPTLWGLYRRGCHLNGVCGICGQEVETVEHLLLTCDWTRGVWFSICGLMIDKQSITSFDVWLWNLCNSLQESLDEAMPMISMIAFTCWIIWKSRCEVLLNHNVLSPDSTVIRIRKAVSEFLFIQLLHQKNLQNDNNEENQEQKWLRPPEGWLKINSDGSFCTKTNLAGIGFVVRNHDGQVLQATGKMCSATTALITEALALREAVGYIVRTGCHKAYFEVDSAELHRNIIEKDAVKLDWRIKHIVQDTQLMLNSIQEKEIRKICRSANKAADWFANQSRLRMLCRDWRQFPPSSLVKIWNKDGVPAPH</sequence>
<dbReference type="SUPFAM" id="SSF56219">
    <property type="entry name" value="DNase I-like"/>
    <property type="match status" value="1"/>
</dbReference>
<dbReference type="InterPro" id="IPR012337">
    <property type="entry name" value="RNaseH-like_sf"/>
</dbReference>
<dbReference type="CDD" id="cd01650">
    <property type="entry name" value="RT_nLTR_like"/>
    <property type="match status" value="1"/>
</dbReference>
<dbReference type="SUPFAM" id="SSF56672">
    <property type="entry name" value="DNA/RNA polymerases"/>
    <property type="match status" value="1"/>
</dbReference>